<evidence type="ECO:0000313" key="3">
    <source>
        <dbReference type="EMBL" id="KAK5988204.1"/>
    </source>
</evidence>
<evidence type="ECO:0000313" key="4">
    <source>
        <dbReference type="Proteomes" id="UP001338125"/>
    </source>
</evidence>
<evidence type="ECO:0000256" key="1">
    <source>
        <dbReference type="SAM" id="MobiDB-lite"/>
    </source>
</evidence>
<reference evidence="3 4" key="1">
    <citation type="submission" date="2024-01" db="EMBL/GenBank/DDBJ databases">
        <title>Complete genome of Cladobotryum mycophilum ATHUM6906.</title>
        <authorList>
            <person name="Christinaki A.C."/>
            <person name="Myridakis A.I."/>
            <person name="Kouvelis V.N."/>
        </authorList>
    </citation>
    <scope>NUCLEOTIDE SEQUENCE [LARGE SCALE GENOMIC DNA]</scope>
    <source>
        <strain evidence="3 4">ATHUM6906</strain>
    </source>
</reference>
<comment type="caution">
    <text evidence="3">The sequence shown here is derived from an EMBL/GenBank/DDBJ whole genome shotgun (WGS) entry which is preliminary data.</text>
</comment>
<dbReference type="Proteomes" id="UP001338125">
    <property type="component" value="Unassembled WGS sequence"/>
</dbReference>
<dbReference type="InterPro" id="IPR046676">
    <property type="entry name" value="DUF6546"/>
</dbReference>
<feature type="domain" description="DUF6546" evidence="2">
    <location>
        <begin position="391"/>
        <end position="470"/>
    </location>
</feature>
<proteinExistence type="predicted"/>
<feature type="region of interest" description="Disordered" evidence="1">
    <location>
        <begin position="353"/>
        <end position="375"/>
    </location>
</feature>
<keyword evidence="4" id="KW-1185">Reference proteome</keyword>
<protein>
    <recommendedName>
        <fullName evidence="2">DUF6546 domain-containing protein</fullName>
    </recommendedName>
</protein>
<name>A0ABR0S8A9_9HYPO</name>
<sequence length="478" mass="54178">MASVILIPEITQRIIYFLIYGLFKPPGLDAFMFPYSERWGLLPGAGRYAVVNRMWQDVIERKTFANLRLDLGRLSQVTSIITPRRRRYVRTIRLDVVLPRPGPLRSPETDAERLRNNRVLQATFEAFMQPLSQWNAAEVHHEGVKLSFEAFAPGDPLHDEERPHSPRRWLRRAAWARKNAKSVLELTDPERIAQYPPVVAIVEVAGKPTSLGRHISPVAICVLLARLPAAKRATVHWWNFWRFSRMRNDLADALSQINHPMDEFGMGDISSIPMSHSQSPLASVFSGEGDDRLSKSIHILSRRLKVLDINDILVGDEIFLPRAVLTEPQWSRLVIFNLSYPPVNPSGEWLFLPDPNKSDPESEAALSDDDSSDSSHQEVSIFTLGVAAPAMKQFYLDAARAALQMPALKHMTLVAQLQLGENWHKFWYYAEQSVAKVVWTSSSGFVPEDEVLGSWREVSKKHLKAGLEVELLDDENAI</sequence>
<evidence type="ECO:0000259" key="2">
    <source>
        <dbReference type="Pfam" id="PF20183"/>
    </source>
</evidence>
<dbReference type="EMBL" id="JAVFKD010000016">
    <property type="protein sequence ID" value="KAK5988204.1"/>
    <property type="molecule type" value="Genomic_DNA"/>
</dbReference>
<gene>
    <name evidence="3" type="ORF">PT974_12344</name>
</gene>
<accession>A0ABR0S8A9</accession>
<organism evidence="3 4">
    <name type="scientific">Cladobotryum mycophilum</name>
    <dbReference type="NCBI Taxonomy" id="491253"/>
    <lineage>
        <taxon>Eukaryota</taxon>
        <taxon>Fungi</taxon>
        <taxon>Dikarya</taxon>
        <taxon>Ascomycota</taxon>
        <taxon>Pezizomycotina</taxon>
        <taxon>Sordariomycetes</taxon>
        <taxon>Hypocreomycetidae</taxon>
        <taxon>Hypocreales</taxon>
        <taxon>Hypocreaceae</taxon>
        <taxon>Cladobotryum</taxon>
    </lineage>
</organism>
<dbReference type="Pfam" id="PF20183">
    <property type="entry name" value="DUF6546"/>
    <property type="match status" value="1"/>
</dbReference>